<organism evidence="2 3">
    <name type="scientific">Ceratodon purpureus</name>
    <name type="common">Fire moss</name>
    <name type="synonym">Dicranum purpureum</name>
    <dbReference type="NCBI Taxonomy" id="3225"/>
    <lineage>
        <taxon>Eukaryota</taxon>
        <taxon>Viridiplantae</taxon>
        <taxon>Streptophyta</taxon>
        <taxon>Embryophyta</taxon>
        <taxon>Bryophyta</taxon>
        <taxon>Bryophytina</taxon>
        <taxon>Bryopsida</taxon>
        <taxon>Dicranidae</taxon>
        <taxon>Pseudoditrichales</taxon>
        <taxon>Ditrichaceae</taxon>
        <taxon>Ceratodon</taxon>
    </lineage>
</organism>
<dbReference type="AlphaFoldDB" id="A0A8T0IW10"/>
<keyword evidence="3" id="KW-1185">Reference proteome</keyword>
<evidence type="ECO:0000313" key="2">
    <source>
        <dbReference type="EMBL" id="KAG0586851.1"/>
    </source>
</evidence>
<accession>A0A8T0IW10</accession>
<sequence length="44" mass="4948">MVRYDVLLVFDVFLLCVFPLVVSDGEESVVIWCVVCCVLFYASG</sequence>
<feature type="chain" id="PRO_5035896117" description="NADH dehydrogenase subunit 1" evidence="1">
    <location>
        <begin position="24"/>
        <end position="44"/>
    </location>
</feature>
<name>A0A8T0IW10_CERPU</name>
<reference evidence="2" key="1">
    <citation type="submission" date="2020-06" db="EMBL/GenBank/DDBJ databases">
        <title>WGS assembly of Ceratodon purpureus strain R40.</title>
        <authorList>
            <person name="Carey S.B."/>
            <person name="Jenkins J."/>
            <person name="Shu S."/>
            <person name="Lovell J.T."/>
            <person name="Sreedasyam A."/>
            <person name="Maumus F."/>
            <person name="Tiley G.P."/>
            <person name="Fernandez-Pozo N."/>
            <person name="Barry K."/>
            <person name="Chen C."/>
            <person name="Wang M."/>
            <person name="Lipzen A."/>
            <person name="Daum C."/>
            <person name="Saski C.A."/>
            <person name="Payton A.C."/>
            <person name="Mcbreen J.C."/>
            <person name="Conrad R.E."/>
            <person name="Kollar L.M."/>
            <person name="Olsson S."/>
            <person name="Huttunen S."/>
            <person name="Landis J.B."/>
            <person name="Wickett N.J."/>
            <person name="Johnson M.G."/>
            <person name="Rensing S.A."/>
            <person name="Grimwood J."/>
            <person name="Schmutz J."/>
            <person name="Mcdaniel S.F."/>
        </authorList>
    </citation>
    <scope>NUCLEOTIDE SEQUENCE</scope>
    <source>
        <strain evidence="2">R40</strain>
    </source>
</reference>
<comment type="caution">
    <text evidence="2">The sequence shown here is derived from an EMBL/GenBank/DDBJ whole genome shotgun (WGS) entry which is preliminary data.</text>
</comment>
<evidence type="ECO:0000256" key="1">
    <source>
        <dbReference type="SAM" id="SignalP"/>
    </source>
</evidence>
<dbReference type="EMBL" id="CM026422">
    <property type="protein sequence ID" value="KAG0586851.1"/>
    <property type="molecule type" value="Genomic_DNA"/>
</dbReference>
<dbReference type="Proteomes" id="UP000822688">
    <property type="component" value="Chromosome 2"/>
</dbReference>
<keyword evidence="1" id="KW-0732">Signal</keyword>
<gene>
    <name evidence="2" type="ORF">KC19_2G122500</name>
</gene>
<evidence type="ECO:0000313" key="3">
    <source>
        <dbReference type="Proteomes" id="UP000822688"/>
    </source>
</evidence>
<proteinExistence type="predicted"/>
<evidence type="ECO:0008006" key="4">
    <source>
        <dbReference type="Google" id="ProtNLM"/>
    </source>
</evidence>
<protein>
    <recommendedName>
        <fullName evidence="4">NADH dehydrogenase subunit 1</fullName>
    </recommendedName>
</protein>
<feature type="signal peptide" evidence="1">
    <location>
        <begin position="1"/>
        <end position="23"/>
    </location>
</feature>